<keyword evidence="3" id="KW-1185">Reference proteome</keyword>
<dbReference type="PATRIC" id="fig|1231190.3.peg.845"/>
<dbReference type="Gene3D" id="2.60.40.1880">
    <property type="entry name" value="Invasion associated locus B (IalB) protein"/>
    <property type="match status" value="1"/>
</dbReference>
<feature type="signal peptide" evidence="1">
    <location>
        <begin position="1"/>
        <end position="24"/>
    </location>
</feature>
<comment type="caution">
    <text evidence="2">The sequence shown here is derived from an EMBL/GenBank/DDBJ whole genome shotgun (WGS) entry which is preliminary data.</text>
</comment>
<keyword evidence="1" id="KW-0732">Signal</keyword>
<evidence type="ECO:0000313" key="2">
    <source>
        <dbReference type="EMBL" id="EKF43947.1"/>
    </source>
</evidence>
<dbReference type="InterPro" id="IPR010642">
    <property type="entry name" value="Invasion_prot_B"/>
</dbReference>
<name>K2PS97_9HYPH</name>
<evidence type="ECO:0000256" key="1">
    <source>
        <dbReference type="SAM" id="SignalP"/>
    </source>
</evidence>
<sequence length="171" mass="18524">MLFRKLSMSMAVVFTVAIVGASRAEPPSSLSETYENWTVACLGQGDKRRCAFSQRQVQKSGQRVLAIELVPSADGGLRGSLVLPFGLDLKRGAMFSIDDLPPGKPSHFKTCLPVGCILALVFTKETTKALRGSETLKIGTYASDEQQEVVFPISLKGFDAALERTIGLTRK</sequence>
<dbReference type="InterPro" id="IPR038696">
    <property type="entry name" value="IalB_sf"/>
</dbReference>
<dbReference type="Pfam" id="PF06776">
    <property type="entry name" value="IalB"/>
    <property type="match status" value="1"/>
</dbReference>
<organism evidence="2 3">
    <name type="scientific">Nitratireductor indicus C115</name>
    <dbReference type="NCBI Taxonomy" id="1231190"/>
    <lineage>
        <taxon>Bacteria</taxon>
        <taxon>Pseudomonadati</taxon>
        <taxon>Pseudomonadota</taxon>
        <taxon>Alphaproteobacteria</taxon>
        <taxon>Hyphomicrobiales</taxon>
        <taxon>Phyllobacteriaceae</taxon>
        <taxon>Nitratireductor</taxon>
    </lineage>
</organism>
<accession>K2PS97</accession>
<dbReference type="Proteomes" id="UP000007374">
    <property type="component" value="Unassembled WGS sequence"/>
</dbReference>
<evidence type="ECO:0000313" key="3">
    <source>
        <dbReference type="Proteomes" id="UP000007374"/>
    </source>
</evidence>
<dbReference type="OrthoDB" id="9814802at2"/>
<dbReference type="eggNOG" id="COG5342">
    <property type="taxonomic scope" value="Bacteria"/>
</dbReference>
<proteinExistence type="predicted"/>
<protein>
    <submittedName>
        <fullName evidence="2">Invasion protein B</fullName>
    </submittedName>
</protein>
<feature type="chain" id="PRO_5003863224" evidence="1">
    <location>
        <begin position="25"/>
        <end position="171"/>
    </location>
</feature>
<reference evidence="2 3" key="1">
    <citation type="journal article" date="2012" name="J. Bacteriol.">
        <title>Genome Sequence of Nitratireductor indicus Type Strain C115.</title>
        <authorList>
            <person name="Lai Q."/>
            <person name="Li G."/>
            <person name="Yu Z."/>
            <person name="Shao Z."/>
        </authorList>
    </citation>
    <scope>NUCLEOTIDE SEQUENCE [LARGE SCALE GENOMIC DNA]</scope>
    <source>
        <strain evidence="2 3">C115</strain>
    </source>
</reference>
<dbReference type="AlphaFoldDB" id="K2PS97"/>
<dbReference type="EMBL" id="AMSI01000002">
    <property type="protein sequence ID" value="EKF43947.1"/>
    <property type="molecule type" value="Genomic_DNA"/>
</dbReference>
<dbReference type="RefSeq" id="WP_009756082.1">
    <property type="nucleotide sequence ID" value="NZ_AMSI01000002.1"/>
</dbReference>
<gene>
    <name evidence="2" type="ORF">NA8A_04025</name>
</gene>
<dbReference type="STRING" id="721133.SAMN05216176_101511"/>